<feature type="non-terminal residue" evidence="2">
    <location>
        <position position="81"/>
    </location>
</feature>
<dbReference type="GO" id="GO:0042910">
    <property type="term" value="F:xenobiotic transmembrane transporter activity"/>
    <property type="evidence" value="ECO:0007669"/>
    <property type="project" value="InterPro"/>
</dbReference>
<keyword evidence="1" id="KW-0472">Membrane</keyword>
<accession>A0A383BF21</accession>
<dbReference type="GO" id="GO:0016020">
    <property type="term" value="C:membrane"/>
    <property type="evidence" value="ECO:0007669"/>
    <property type="project" value="InterPro"/>
</dbReference>
<gene>
    <name evidence="2" type="ORF">METZ01_LOCUS471396</name>
</gene>
<dbReference type="Pfam" id="PF01554">
    <property type="entry name" value="MatE"/>
    <property type="match status" value="1"/>
</dbReference>
<keyword evidence="1" id="KW-1133">Transmembrane helix</keyword>
<evidence type="ECO:0008006" key="3">
    <source>
        <dbReference type="Google" id="ProtNLM"/>
    </source>
</evidence>
<keyword evidence="1" id="KW-0812">Transmembrane</keyword>
<dbReference type="GO" id="GO:0015297">
    <property type="term" value="F:antiporter activity"/>
    <property type="evidence" value="ECO:0007669"/>
    <property type="project" value="InterPro"/>
</dbReference>
<dbReference type="AlphaFoldDB" id="A0A383BF21"/>
<reference evidence="2" key="1">
    <citation type="submission" date="2018-05" db="EMBL/GenBank/DDBJ databases">
        <authorList>
            <person name="Lanie J.A."/>
            <person name="Ng W.-L."/>
            <person name="Kazmierczak K.M."/>
            <person name="Andrzejewski T.M."/>
            <person name="Davidsen T.M."/>
            <person name="Wayne K.J."/>
            <person name="Tettelin H."/>
            <person name="Glass J.I."/>
            <person name="Rusch D."/>
            <person name="Podicherti R."/>
            <person name="Tsui H.-C.T."/>
            <person name="Winkler M.E."/>
        </authorList>
    </citation>
    <scope>NUCLEOTIDE SEQUENCE</scope>
</reference>
<organism evidence="2">
    <name type="scientific">marine metagenome</name>
    <dbReference type="NCBI Taxonomy" id="408172"/>
    <lineage>
        <taxon>unclassified sequences</taxon>
        <taxon>metagenomes</taxon>
        <taxon>ecological metagenomes</taxon>
    </lineage>
</organism>
<feature type="transmembrane region" description="Helical" evidence="1">
    <location>
        <begin position="12"/>
        <end position="31"/>
    </location>
</feature>
<protein>
    <recommendedName>
        <fullName evidence="3">Polysaccharide biosynthesis protein C-terminal domain-containing protein</fullName>
    </recommendedName>
</protein>
<feature type="transmembrane region" description="Helical" evidence="1">
    <location>
        <begin position="43"/>
        <end position="65"/>
    </location>
</feature>
<evidence type="ECO:0000313" key="2">
    <source>
        <dbReference type="EMBL" id="SVE18542.1"/>
    </source>
</evidence>
<sequence>MDLGKDPIPELIHKLAIPASIGFFFNTMFNVVDTFYAGKLSTLALAALTFSMPPFLGFLALGIGLGQASNALIGNEQGAGN</sequence>
<dbReference type="EMBL" id="UINC01199896">
    <property type="protein sequence ID" value="SVE18542.1"/>
    <property type="molecule type" value="Genomic_DNA"/>
</dbReference>
<dbReference type="InterPro" id="IPR002528">
    <property type="entry name" value="MATE_fam"/>
</dbReference>
<evidence type="ECO:0000256" key="1">
    <source>
        <dbReference type="SAM" id="Phobius"/>
    </source>
</evidence>
<proteinExistence type="predicted"/>
<name>A0A383BF21_9ZZZZ</name>